<dbReference type="SUPFAM" id="SSF56801">
    <property type="entry name" value="Acetyl-CoA synthetase-like"/>
    <property type="match status" value="1"/>
</dbReference>
<comment type="caution">
    <text evidence="1">The sequence shown here is derived from an EMBL/GenBank/DDBJ whole genome shotgun (WGS) entry which is preliminary data.</text>
</comment>
<sequence>MREHSDRFHKLRDHLCLWHSCPQPPHIAKYKYPQSMEFVTERPFSAAGKILKCKLRDPYLKEQSRAGS</sequence>
<gene>
    <name evidence="1" type="ORF">GCM10009104_13100</name>
</gene>
<evidence type="ECO:0008006" key="3">
    <source>
        <dbReference type="Google" id="ProtNLM"/>
    </source>
</evidence>
<organism evidence="1 2">
    <name type="scientific">Marinobacterium maritimum</name>
    <dbReference type="NCBI Taxonomy" id="500162"/>
    <lineage>
        <taxon>Bacteria</taxon>
        <taxon>Pseudomonadati</taxon>
        <taxon>Pseudomonadota</taxon>
        <taxon>Gammaproteobacteria</taxon>
        <taxon>Oceanospirillales</taxon>
        <taxon>Oceanospirillaceae</taxon>
        <taxon>Marinobacterium</taxon>
    </lineage>
</organism>
<dbReference type="Proteomes" id="UP001499915">
    <property type="component" value="Unassembled WGS sequence"/>
</dbReference>
<keyword evidence="2" id="KW-1185">Reference proteome</keyword>
<reference evidence="1 2" key="1">
    <citation type="journal article" date="2019" name="Int. J. Syst. Evol. Microbiol.">
        <title>The Global Catalogue of Microorganisms (GCM) 10K type strain sequencing project: providing services to taxonomists for standard genome sequencing and annotation.</title>
        <authorList>
            <consortium name="The Broad Institute Genomics Platform"/>
            <consortium name="The Broad Institute Genome Sequencing Center for Infectious Disease"/>
            <person name="Wu L."/>
            <person name="Ma J."/>
        </authorList>
    </citation>
    <scope>NUCLEOTIDE SEQUENCE [LARGE SCALE GENOMIC DNA]</scope>
    <source>
        <strain evidence="1 2">JCM 15134</strain>
    </source>
</reference>
<dbReference type="EMBL" id="BAAAET010000002">
    <property type="protein sequence ID" value="GAA0688334.1"/>
    <property type="molecule type" value="Genomic_DNA"/>
</dbReference>
<evidence type="ECO:0000313" key="2">
    <source>
        <dbReference type="Proteomes" id="UP001499915"/>
    </source>
</evidence>
<proteinExistence type="predicted"/>
<evidence type="ECO:0000313" key="1">
    <source>
        <dbReference type="EMBL" id="GAA0688334.1"/>
    </source>
</evidence>
<accession>A0ABN1I4T9</accession>
<name>A0ABN1I4T9_9GAMM</name>
<protein>
    <recommendedName>
        <fullName evidence="3">AMP-binding enzyme C-terminal domain-containing protein</fullName>
    </recommendedName>
</protein>